<dbReference type="InterPro" id="IPR036465">
    <property type="entry name" value="vWFA_dom_sf"/>
</dbReference>
<dbReference type="SMART" id="SM00327">
    <property type="entry name" value="VWA"/>
    <property type="match status" value="1"/>
</dbReference>
<evidence type="ECO:0000259" key="2">
    <source>
        <dbReference type="SMART" id="SM00327"/>
    </source>
</evidence>
<feature type="domain" description="VWFA" evidence="2">
    <location>
        <begin position="222"/>
        <end position="398"/>
    </location>
</feature>
<name>A0A437MN40_9PROT</name>
<dbReference type="PIRSF" id="PIRSF010256">
    <property type="entry name" value="CoxE_vWa"/>
    <property type="match status" value="1"/>
</dbReference>
<dbReference type="InterPro" id="IPR011195">
    <property type="entry name" value="UCP010256"/>
</dbReference>
<dbReference type="Proteomes" id="UP000282957">
    <property type="component" value="Unassembled WGS sequence"/>
</dbReference>
<dbReference type="Gene3D" id="3.40.50.410">
    <property type="entry name" value="von Willebrand factor, type A domain"/>
    <property type="match status" value="1"/>
</dbReference>
<keyword evidence="4" id="KW-1185">Reference proteome</keyword>
<dbReference type="Pfam" id="PF05762">
    <property type="entry name" value="VWA_CoxE"/>
    <property type="match status" value="1"/>
</dbReference>
<feature type="region of interest" description="Disordered" evidence="1">
    <location>
        <begin position="102"/>
        <end position="139"/>
    </location>
</feature>
<dbReference type="AlphaFoldDB" id="A0A437MN40"/>
<dbReference type="SUPFAM" id="SSF53300">
    <property type="entry name" value="vWA-like"/>
    <property type="match status" value="1"/>
</dbReference>
<reference evidence="3 4" key="1">
    <citation type="submission" date="2019-01" db="EMBL/GenBank/DDBJ databases">
        <authorList>
            <person name="Chen W.-M."/>
        </authorList>
    </citation>
    <scope>NUCLEOTIDE SEQUENCE [LARGE SCALE GENOMIC DNA]</scope>
    <source>
        <strain evidence="3 4">CCP-6</strain>
    </source>
</reference>
<evidence type="ECO:0000313" key="3">
    <source>
        <dbReference type="EMBL" id="RVT99053.1"/>
    </source>
</evidence>
<protein>
    <submittedName>
        <fullName evidence="3">VWA domain-containing protein</fullName>
    </submittedName>
</protein>
<dbReference type="InterPro" id="IPR008912">
    <property type="entry name" value="Uncharacterised_CoxE"/>
</dbReference>
<proteinExistence type="predicted"/>
<dbReference type="CDD" id="cd00198">
    <property type="entry name" value="vWFA"/>
    <property type="match status" value="1"/>
</dbReference>
<organism evidence="3 4">
    <name type="scientific">Rhodovarius crocodyli</name>
    <dbReference type="NCBI Taxonomy" id="1979269"/>
    <lineage>
        <taxon>Bacteria</taxon>
        <taxon>Pseudomonadati</taxon>
        <taxon>Pseudomonadota</taxon>
        <taxon>Alphaproteobacteria</taxon>
        <taxon>Acetobacterales</taxon>
        <taxon>Roseomonadaceae</taxon>
        <taxon>Rhodovarius</taxon>
    </lineage>
</organism>
<dbReference type="EMBL" id="SACL01000001">
    <property type="protein sequence ID" value="RVT99053.1"/>
    <property type="molecule type" value="Genomic_DNA"/>
</dbReference>
<sequence>MTEGAAAFLAPPPGRALAANVVAFARLLRRAGLPVGPSETLAAARALSLIDIGQKAEVRAALRAVMVHRHEHAEIFDTAFAIFWRDPEASRHAAAMALLEGMKPEEKPRAGSRRMAEAMAGDRPPPPPKEPEEPPPLQDASLTVSALEKLQTMDFEAMSAAELAMARAEIRKLHLPLDERPTRRMRLGTRGSRIDLRATLRRSRRTGGEIISLVRARRITRPPPLVAICDISGSMARYAQVLLHFLHAVTNDRDRVSCFLFGTRLTNITRQLKHRDAEVAFEMVAKLVPDWSGGTRIGEALEKFNKLWSRRVLGQGAVVLLITDGLDRDGAAGLAEATERLQQSCRRLIWLNPLLRYSGFQPKSQGIRAMLPHVHEFRPVHSLASLQQLVAALSERSSGRTR</sequence>
<accession>A0A437MN40</accession>
<dbReference type="RefSeq" id="WP_127785689.1">
    <property type="nucleotide sequence ID" value="NZ_SACL01000001.1"/>
</dbReference>
<evidence type="ECO:0000256" key="1">
    <source>
        <dbReference type="SAM" id="MobiDB-lite"/>
    </source>
</evidence>
<gene>
    <name evidence="3" type="ORF">EOD42_02805</name>
</gene>
<comment type="caution">
    <text evidence="3">The sequence shown here is derived from an EMBL/GenBank/DDBJ whole genome shotgun (WGS) entry which is preliminary data.</text>
</comment>
<evidence type="ECO:0000313" key="4">
    <source>
        <dbReference type="Proteomes" id="UP000282957"/>
    </source>
</evidence>
<dbReference type="InterPro" id="IPR002035">
    <property type="entry name" value="VWF_A"/>
</dbReference>
<dbReference type="PANTHER" id="PTHR39338">
    <property type="entry name" value="BLL5662 PROTEIN-RELATED"/>
    <property type="match status" value="1"/>
</dbReference>
<dbReference type="OrthoDB" id="9790469at2"/>
<dbReference type="PANTHER" id="PTHR39338:SF6">
    <property type="entry name" value="BLL5662 PROTEIN"/>
    <property type="match status" value="1"/>
</dbReference>